<sequence length="69" mass="7797">MTITERREVRYGALVSVVTKADQGTGSLTEGIVQDILTRSYSHPRGIKVRLRDGRVGRVEKILNQNHYT</sequence>
<dbReference type="STRING" id="414004.CENSYa_0028"/>
<evidence type="ECO:0000313" key="2">
    <source>
        <dbReference type="Proteomes" id="UP000000758"/>
    </source>
</evidence>
<dbReference type="HOGENOM" id="CLU_182218_0_0_2"/>
<dbReference type="NCBIfam" id="TIGR03833">
    <property type="entry name" value="YwbE family protein"/>
    <property type="match status" value="1"/>
</dbReference>
<accession>A0RTL9</accession>
<reference evidence="1 2" key="1">
    <citation type="journal article" date="2006" name="Proc. Natl. Acad. Sci. U.S.A.">
        <title>Genomic analysis of the uncultivated marine crenarchaeote Cenarchaeum symbiosum.</title>
        <authorList>
            <person name="Hallam S.J."/>
            <person name="Konstantinidis K.T."/>
            <person name="Putnam N."/>
            <person name="Schleper C."/>
            <person name="Watanabe Y."/>
            <person name="Sugahara J."/>
            <person name="Preston C."/>
            <person name="de la Torre J."/>
            <person name="Richardson P.M."/>
            <person name="DeLong E.F."/>
        </authorList>
    </citation>
    <scope>NUCLEOTIDE SEQUENCE [LARGE SCALE GENOMIC DNA]</scope>
    <source>
        <strain evidence="2">A</strain>
    </source>
</reference>
<evidence type="ECO:0008006" key="3">
    <source>
        <dbReference type="Google" id="ProtNLM"/>
    </source>
</evidence>
<dbReference type="EnsemblBacteria" id="ABK76679">
    <property type="protein sequence ID" value="ABK76679"/>
    <property type="gene ID" value="CENSYa_0028"/>
</dbReference>
<dbReference type="EMBL" id="DP000238">
    <property type="protein sequence ID" value="ABK76679.1"/>
    <property type="molecule type" value="Genomic_DNA"/>
</dbReference>
<name>A0RTL9_CENSY</name>
<dbReference type="KEGG" id="csy:CENSYa_0028"/>
<dbReference type="AlphaFoldDB" id="A0RTL9"/>
<protein>
    <recommendedName>
        <fullName evidence="3">YwbE family protein</fullName>
    </recommendedName>
</protein>
<dbReference type="PANTHER" id="PTHR40069:SF1">
    <property type="entry name" value="YWBE PROTEIN"/>
    <property type="match status" value="1"/>
</dbReference>
<dbReference type="Pfam" id="PF09962">
    <property type="entry name" value="DUF2196"/>
    <property type="match status" value="1"/>
</dbReference>
<organism evidence="1 2">
    <name type="scientific">Cenarchaeum symbiosum (strain A)</name>
    <dbReference type="NCBI Taxonomy" id="414004"/>
    <lineage>
        <taxon>Archaea</taxon>
        <taxon>Nitrososphaerota</taxon>
        <taxon>Candidatus Cenarchaeales</taxon>
        <taxon>Candidatus Cenarchaeaceae</taxon>
        <taxon>Candidatus Cenarchaeum</taxon>
    </lineage>
</organism>
<gene>
    <name evidence="1" type="ordered locus">CENSYa_0028</name>
</gene>
<dbReference type="Proteomes" id="UP000000758">
    <property type="component" value="Chromosome"/>
</dbReference>
<dbReference type="PANTHER" id="PTHR40069">
    <property type="entry name" value="YWBE PROTEIN"/>
    <property type="match status" value="1"/>
</dbReference>
<dbReference type="InterPro" id="IPR019240">
    <property type="entry name" value="DUF2196"/>
</dbReference>
<evidence type="ECO:0000313" key="1">
    <source>
        <dbReference type="EMBL" id="ABK76679.1"/>
    </source>
</evidence>
<keyword evidence="2" id="KW-1185">Reference proteome</keyword>
<proteinExistence type="predicted"/>